<dbReference type="CDD" id="cd07043">
    <property type="entry name" value="STAS_anti-anti-sigma_factors"/>
    <property type="match status" value="1"/>
</dbReference>
<evidence type="ECO:0000259" key="7">
    <source>
        <dbReference type="PROSITE" id="PS50801"/>
    </source>
</evidence>
<dbReference type="InterPro" id="IPR002645">
    <property type="entry name" value="STAS_dom"/>
</dbReference>
<reference evidence="8 9" key="1">
    <citation type="submission" date="2017-02" db="EMBL/GenBank/DDBJ databases">
        <authorList>
            <person name="Peterson S.W."/>
        </authorList>
    </citation>
    <scope>NUCLEOTIDE SEQUENCE [LARGE SCALE GENOMIC DNA]</scope>
    <source>
        <strain evidence="8 9">DSM 15102</strain>
    </source>
</reference>
<dbReference type="OrthoDB" id="9796601at2"/>
<dbReference type="EMBL" id="FUWV01000001">
    <property type="protein sequence ID" value="SJZ36580.1"/>
    <property type="molecule type" value="Genomic_DNA"/>
</dbReference>
<dbReference type="AlphaFoldDB" id="A0A1T4K283"/>
<dbReference type="Gene3D" id="3.30.750.24">
    <property type="entry name" value="STAS domain"/>
    <property type="match status" value="1"/>
</dbReference>
<evidence type="ECO:0000313" key="8">
    <source>
        <dbReference type="EMBL" id="SJZ36580.1"/>
    </source>
</evidence>
<evidence type="ECO:0000256" key="6">
    <source>
        <dbReference type="RuleBase" id="RU003749"/>
    </source>
</evidence>
<dbReference type="SUPFAM" id="SSF52091">
    <property type="entry name" value="SpoIIaa-like"/>
    <property type="match status" value="1"/>
</dbReference>
<dbReference type="NCBIfam" id="TIGR00377">
    <property type="entry name" value="ant_ant_sig"/>
    <property type="match status" value="1"/>
</dbReference>
<dbReference type="GO" id="GO:0045152">
    <property type="term" value="F:antisigma factor binding"/>
    <property type="evidence" value="ECO:0007669"/>
    <property type="project" value="InterPro"/>
</dbReference>
<evidence type="ECO:0000256" key="2">
    <source>
        <dbReference type="ARBA" id="ARBA00009013"/>
    </source>
</evidence>
<evidence type="ECO:0000256" key="4">
    <source>
        <dbReference type="ARBA" id="ARBA00022553"/>
    </source>
</evidence>
<comment type="similarity">
    <text evidence="2 6">Belongs to the anti-sigma-factor antagonist family.</text>
</comment>
<proteinExistence type="inferred from homology"/>
<keyword evidence="4" id="KW-0597">Phosphoprotein</keyword>
<dbReference type="InterPro" id="IPR036513">
    <property type="entry name" value="STAS_dom_sf"/>
</dbReference>
<accession>A0A1T4K283</accession>
<dbReference type="Proteomes" id="UP000196365">
    <property type="component" value="Unassembled WGS sequence"/>
</dbReference>
<evidence type="ECO:0000256" key="1">
    <source>
        <dbReference type="ARBA" id="ARBA00001976"/>
    </source>
</evidence>
<dbReference type="NCBIfam" id="TIGR02886">
    <property type="entry name" value="spore_II_AA"/>
    <property type="match status" value="1"/>
</dbReference>
<organism evidence="8 9">
    <name type="scientific">Garciella nitratireducens DSM 15102</name>
    <dbReference type="NCBI Taxonomy" id="1121911"/>
    <lineage>
        <taxon>Bacteria</taxon>
        <taxon>Bacillati</taxon>
        <taxon>Bacillota</taxon>
        <taxon>Clostridia</taxon>
        <taxon>Eubacteriales</taxon>
        <taxon>Eubacteriaceae</taxon>
        <taxon>Garciella</taxon>
    </lineage>
</organism>
<evidence type="ECO:0000256" key="5">
    <source>
        <dbReference type="ARBA" id="ARBA00022969"/>
    </source>
</evidence>
<keyword evidence="5" id="KW-0749">Sporulation</keyword>
<dbReference type="InterPro" id="IPR014237">
    <property type="entry name" value="Anti-sigma_F_ant"/>
</dbReference>
<dbReference type="InterPro" id="IPR003658">
    <property type="entry name" value="Anti-sigma_ant"/>
</dbReference>
<dbReference type="PROSITE" id="PS50801">
    <property type="entry name" value="STAS"/>
    <property type="match status" value="1"/>
</dbReference>
<dbReference type="PANTHER" id="PTHR33495">
    <property type="entry name" value="ANTI-SIGMA FACTOR ANTAGONIST TM_1081-RELATED-RELATED"/>
    <property type="match status" value="1"/>
</dbReference>
<protein>
    <recommendedName>
        <fullName evidence="3 6">Anti-sigma F factor antagonist</fullName>
    </recommendedName>
    <alternativeName>
        <fullName evidence="6">Stage II sporulation protein</fullName>
    </alternativeName>
</protein>
<evidence type="ECO:0000256" key="3">
    <source>
        <dbReference type="ARBA" id="ARBA00020784"/>
    </source>
</evidence>
<dbReference type="Pfam" id="PF01740">
    <property type="entry name" value="STAS"/>
    <property type="match status" value="1"/>
</dbReference>
<keyword evidence="9" id="KW-1185">Reference proteome</keyword>
<dbReference type="PANTHER" id="PTHR33495:SF2">
    <property type="entry name" value="ANTI-SIGMA FACTOR ANTAGONIST TM_1081-RELATED"/>
    <property type="match status" value="1"/>
</dbReference>
<gene>
    <name evidence="8" type="ORF">SAMN02745973_00298</name>
</gene>
<comment type="function">
    <text evidence="1">In the phosphorylated form it could act as an anti-anti-sigma factor that counteracts SpoIIAB and thus releases sigma f from inhibition.</text>
</comment>
<dbReference type="RefSeq" id="WP_087677738.1">
    <property type="nucleotide sequence ID" value="NZ_FUWV01000001.1"/>
</dbReference>
<feature type="domain" description="STAS" evidence="7">
    <location>
        <begin position="1"/>
        <end position="111"/>
    </location>
</feature>
<dbReference type="GO" id="GO:0030435">
    <property type="term" value="P:sporulation resulting in formation of a cellular spore"/>
    <property type="evidence" value="ECO:0007669"/>
    <property type="project" value="UniProtKB-KW"/>
</dbReference>
<evidence type="ECO:0000313" key="9">
    <source>
        <dbReference type="Proteomes" id="UP000196365"/>
    </source>
</evidence>
<sequence length="111" mass="12858">MSLNLKIDKETLIVQIRGELDHHTAEEIRDKIDYELENGKIKNILFDFSKLSFMDSSGIGVLMGRYKKISQRNGQAGVFNVNPQIRRVFEISGLLRIFKEFDSKEHALENM</sequence>
<dbReference type="GO" id="GO:0043856">
    <property type="term" value="F:anti-sigma factor antagonist activity"/>
    <property type="evidence" value="ECO:0007669"/>
    <property type="project" value="InterPro"/>
</dbReference>
<name>A0A1T4K283_9FIRM</name>